<feature type="domain" description="Glycoside hydrolase family 42 N-terminal" evidence="3">
    <location>
        <begin position="49"/>
        <end position="199"/>
    </location>
</feature>
<dbReference type="FunFam" id="3.20.20.80:FF:000135">
    <property type="entry name" value="Beta-galactosidase, putative, bgl35A"/>
    <property type="match status" value="1"/>
</dbReference>
<dbReference type="InterPro" id="IPR040719">
    <property type="entry name" value="DUF5597"/>
</dbReference>
<dbReference type="InterPro" id="IPR017853">
    <property type="entry name" value="GH"/>
</dbReference>
<dbReference type="GO" id="GO:0004565">
    <property type="term" value="F:beta-galactosidase activity"/>
    <property type="evidence" value="ECO:0007669"/>
    <property type="project" value="InterPro"/>
</dbReference>
<reference evidence="5 6" key="1">
    <citation type="journal article" date="2016" name="Genome Biol. Evol.">
        <title>Draft genome sequence of an aflatoxigenic Aspergillus species, A. bombycis.</title>
        <authorList>
            <person name="Moore G.G."/>
            <person name="Mack B.M."/>
            <person name="Beltz S.B."/>
            <person name="Gilbert M.K."/>
        </authorList>
    </citation>
    <scope>NUCLEOTIDE SEQUENCE [LARGE SCALE GENOMIC DNA]</scope>
    <source>
        <strain evidence="6">NRRL 26010</strain>
    </source>
</reference>
<evidence type="ECO:0000313" key="5">
    <source>
        <dbReference type="EMBL" id="OGM51158.1"/>
    </source>
</evidence>
<dbReference type="AlphaFoldDB" id="A0A1F8AIL6"/>
<dbReference type="EMBL" id="LYCR01000001">
    <property type="protein sequence ID" value="OGM51158.1"/>
    <property type="molecule type" value="Genomic_DNA"/>
</dbReference>
<sequence length="801" mass="89854">MSLPNTTYPHLHPTANGKQLIVNGKPFLSLAGELQNSSLTSTKYMDTVWQKLVDTHINTVLGCVTWEMIEPTEGQFTFTELDSVILGARKHRLRLVLLWFGSFKNGISTYVPTWVKTNPKRFPRAKLRKAGGVLQTADVLSIFHDEAPKSDANAFSHLMRHLREFDGNHSTVIMVQVENETGLLGDSRDGSSVAEERFSQPVPDDLLSFLAHDWDHLHPDLRSNLVHFRANAQPRGSWVDVFGRGTHTDELFMAYHYAHYLNQVATAGKQEYPIPLYTNVWQNYVGEDGDNGFPVVAGGGGLPGDYPSGGGTSNVLDIWQQFAPALDFIAPDVYLNDYAQSCRKYRHRNQPLFIPEQRRDEYGVRRIWTAYGSYQAIGVSPFGVDTLEPASNPFTKHYALLNSVSQIVLDAQRRPGSSVGFFFDELADNGSDPSKPVVRHYEEFEITIERCFVFGKPGPGSGMVIHLGGSKFLLIGWGFQVRASSLSPTATFTGILRFEEKFVVNQETGELKTLRVLNGDETRSGSFAMMPNEDPDYGGFPICVTIPASSLDFPFALFLLLFLLLQFTSEKATHVPMGLIKRFLKLSTYGGLASAGAFFYTTRNDVFVPMLPTDPIFQSAAYRKFNPEQNPTTHDLCVRKVPLSDINPTLLEKKGKLAEAFCAGVWSGWGYAFQRAYLARKYQGPETANHLWERSELKASTYDVGTLITDHFEVIEKTPERIVVRCGDSPRKQDVRESDGLFEMSAVVKPEEGVAEFALKSCFYRGKGKAENQPMPPHILWLHKQYTKLWAETAIRNVLRQ</sequence>
<keyword evidence="2" id="KW-0326">Glycosidase</keyword>
<keyword evidence="6" id="KW-1185">Reference proteome</keyword>
<dbReference type="GO" id="GO:0005975">
    <property type="term" value="P:carbohydrate metabolic process"/>
    <property type="evidence" value="ECO:0007669"/>
    <property type="project" value="InterPro"/>
</dbReference>
<evidence type="ECO:0000313" key="6">
    <source>
        <dbReference type="Proteomes" id="UP000179179"/>
    </source>
</evidence>
<dbReference type="Gene3D" id="3.20.20.80">
    <property type="entry name" value="Glycosidases"/>
    <property type="match status" value="1"/>
</dbReference>
<evidence type="ECO:0000259" key="3">
    <source>
        <dbReference type="Pfam" id="PF02449"/>
    </source>
</evidence>
<dbReference type="InterPro" id="IPR013529">
    <property type="entry name" value="Glyco_hydro_42_N"/>
</dbReference>
<dbReference type="SUPFAM" id="SSF51445">
    <property type="entry name" value="(Trans)glycosidases"/>
    <property type="match status" value="1"/>
</dbReference>
<proteinExistence type="predicted"/>
<organism evidence="5 6">
    <name type="scientific">Aspergillus bombycis</name>
    <dbReference type="NCBI Taxonomy" id="109264"/>
    <lineage>
        <taxon>Eukaryota</taxon>
        <taxon>Fungi</taxon>
        <taxon>Dikarya</taxon>
        <taxon>Ascomycota</taxon>
        <taxon>Pezizomycotina</taxon>
        <taxon>Eurotiomycetes</taxon>
        <taxon>Eurotiomycetidae</taxon>
        <taxon>Eurotiales</taxon>
        <taxon>Aspergillaceae</taxon>
        <taxon>Aspergillus</taxon>
    </lineage>
</organism>
<dbReference type="Pfam" id="PF02449">
    <property type="entry name" value="Glyco_hydro_42"/>
    <property type="match status" value="1"/>
</dbReference>
<dbReference type="Gene3D" id="2.60.220.20">
    <property type="entry name" value="putative beta-Galactosidase from caulobacter crescentus"/>
    <property type="match status" value="1"/>
</dbReference>
<accession>A0A1F8AIL6</accession>
<dbReference type="OrthoDB" id="1657402at2759"/>
<dbReference type="Pfam" id="PF18120">
    <property type="entry name" value="DUF5597"/>
    <property type="match status" value="1"/>
</dbReference>
<feature type="domain" description="DUF5597" evidence="4">
    <location>
        <begin position="394"/>
        <end position="528"/>
    </location>
</feature>
<protein>
    <submittedName>
        <fullName evidence="5">Beta-galactosidase</fullName>
    </submittedName>
</protein>
<comment type="caution">
    <text evidence="5">The sequence shown here is derived from an EMBL/GenBank/DDBJ whole genome shotgun (WGS) entry which is preliminary data.</text>
</comment>
<dbReference type="GeneID" id="34443509"/>
<evidence type="ECO:0000256" key="2">
    <source>
        <dbReference type="ARBA" id="ARBA00023295"/>
    </source>
</evidence>
<name>A0A1F8AIL6_9EURO</name>
<dbReference type="Proteomes" id="UP000179179">
    <property type="component" value="Unassembled WGS sequence"/>
</dbReference>
<dbReference type="RefSeq" id="XP_022394875.1">
    <property type="nucleotide sequence ID" value="XM_022527249.1"/>
</dbReference>
<dbReference type="GO" id="GO:0009341">
    <property type="term" value="C:beta-galactosidase complex"/>
    <property type="evidence" value="ECO:0007669"/>
    <property type="project" value="InterPro"/>
</dbReference>
<evidence type="ECO:0000259" key="4">
    <source>
        <dbReference type="Pfam" id="PF18120"/>
    </source>
</evidence>
<evidence type="ECO:0000256" key="1">
    <source>
        <dbReference type="ARBA" id="ARBA00022801"/>
    </source>
</evidence>
<dbReference type="STRING" id="109264.A0A1F8AIL6"/>
<keyword evidence="1" id="KW-0378">Hydrolase</keyword>
<gene>
    <name evidence="5" type="ORF">ABOM_000119</name>
</gene>